<keyword evidence="2" id="KW-1185">Reference proteome</keyword>
<organism evidence="1 2">
    <name type="scientific">Pangasianodon gigas</name>
    <name type="common">Mekong giant catfish</name>
    <name type="synonym">Pangasius gigas</name>
    <dbReference type="NCBI Taxonomy" id="30993"/>
    <lineage>
        <taxon>Eukaryota</taxon>
        <taxon>Metazoa</taxon>
        <taxon>Chordata</taxon>
        <taxon>Craniata</taxon>
        <taxon>Vertebrata</taxon>
        <taxon>Euteleostomi</taxon>
        <taxon>Actinopterygii</taxon>
        <taxon>Neopterygii</taxon>
        <taxon>Teleostei</taxon>
        <taxon>Ostariophysi</taxon>
        <taxon>Siluriformes</taxon>
        <taxon>Pangasiidae</taxon>
        <taxon>Pangasianodon</taxon>
    </lineage>
</organism>
<name>A0ACC5XTI0_PANGG</name>
<reference evidence="1 2" key="1">
    <citation type="journal article" date="2022" name="bioRxiv">
        <title>An ancient truncated duplication of the anti-Mullerian hormone receptor type 2 gene is a potential conserved master sex determinant in the Pangasiidae catfish family.</title>
        <authorList>
            <person name="Wen M."/>
            <person name="Pan Q."/>
            <person name="Jouanno E."/>
            <person name="Montfort J."/>
            <person name="Zahm M."/>
            <person name="Cabau C."/>
            <person name="Klopp C."/>
            <person name="Iampietro C."/>
            <person name="Roques C."/>
            <person name="Bouchez O."/>
            <person name="Castinel A."/>
            <person name="Donnadieu C."/>
            <person name="Parrinello H."/>
            <person name="Poncet C."/>
            <person name="Belmonte E."/>
            <person name="Gautier V."/>
            <person name="Avarre J.-C."/>
            <person name="Dugue R."/>
            <person name="Gustiano R."/>
            <person name="Ha T.T.T."/>
            <person name="Campet M."/>
            <person name="Sriphairoj K."/>
            <person name="Ribolli J."/>
            <person name="de Almeida F.L."/>
            <person name="Desvignes T."/>
            <person name="Postlethwait J.H."/>
            <person name="Bucao C.F."/>
            <person name="Robinson-Rechavi M."/>
            <person name="Bobe J."/>
            <person name="Herpin A."/>
            <person name="Guiguen Y."/>
        </authorList>
    </citation>
    <scope>NUCLEOTIDE SEQUENCE [LARGE SCALE GENOMIC DNA]</scope>
    <source>
        <strain evidence="1">YG-Dec2019</strain>
    </source>
</reference>
<sequence length="565" mass="62851">MAIAHVATEYVFSDFLLKEPTEGKYKGLRLELAADKLVTFIAVGLPLLLISLAFAQEVSVGSQISCFPPTNFTLRQAVYVDSFCWVAAESQTTEDGSPLWLHKFFPYILLLLAILVYVPALFWRFTAAPQLSSDLSFIMEELDRCYNRAIRFAKSLASNNPDAEDSHSGLEMAEGCFKYPLVEQYLRTKRGTRALAWKYLLCRVLTLLTLLLACLYLLYYICLVSLSDQFPCYLHTGAVLNQSVLPAVQCKLVAVGVFRLLSCINMAVYLLLIPVVINAALLPARQTQQSQLLRPYRLLPAFSHAQGLHTSSSRYDDLSIYLLFLEENLSELKSYKCLQVLELLTEGESENLDTMCLLRTLGQVKTDLVDRKLASVVDGNSQSDHTKEEVELSKLKDGSTVLIQDGQQKESICCCGKDQTCSGIKVEKSHCSSSTISFLSASLTTFTGRLLCLLTQTMAVWLQAGALLFLLAFYTAGANAAAPQHLCGSHLVDALYLVCGPNGFFYNPKREVDPLLGFLPPKSAPEGELAEYPYKDYSELMVKRGIVELCCHKPCSLHDLQNYCN</sequence>
<evidence type="ECO:0000313" key="1">
    <source>
        <dbReference type="EMBL" id="MCI4394628.1"/>
    </source>
</evidence>
<comment type="caution">
    <text evidence="1">The sequence shown here is derived from an EMBL/GenBank/DDBJ whole genome shotgun (WGS) entry which is preliminary data.</text>
</comment>
<protein>
    <submittedName>
        <fullName evidence="1">Uncharacterized protein</fullName>
    </submittedName>
</protein>
<dbReference type="EMBL" id="CM040480">
    <property type="protein sequence ID" value="MCI4394628.1"/>
    <property type="molecule type" value="Genomic_DNA"/>
</dbReference>
<proteinExistence type="predicted"/>
<accession>A0ACC5XTI0</accession>
<evidence type="ECO:0000313" key="2">
    <source>
        <dbReference type="Proteomes" id="UP000829447"/>
    </source>
</evidence>
<gene>
    <name evidence="1" type="ORF">PGIGA_G00171300</name>
</gene>
<dbReference type="Proteomes" id="UP000829447">
    <property type="component" value="Linkage Group LG27"/>
</dbReference>